<feature type="region of interest" description="Disordered" evidence="2">
    <location>
        <begin position="683"/>
        <end position="739"/>
    </location>
</feature>
<feature type="compositionally biased region" description="Low complexity" evidence="2">
    <location>
        <begin position="496"/>
        <end position="521"/>
    </location>
</feature>
<proteinExistence type="predicted"/>
<keyword evidence="1" id="KW-0175">Coiled coil</keyword>
<dbReference type="Proteomes" id="UP001154078">
    <property type="component" value="Chromosome 2"/>
</dbReference>
<organism evidence="4 5">
    <name type="scientific">Brassicogethes aeneus</name>
    <name type="common">Rape pollen beetle</name>
    <name type="synonym">Meligethes aeneus</name>
    <dbReference type="NCBI Taxonomy" id="1431903"/>
    <lineage>
        <taxon>Eukaryota</taxon>
        <taxon>Metazoa</taxon>
        <taxon>Ecdysozoa</taxon>
        <taxon>Arthropoda</taxon>
        <taxon>Hexapoda</taxon>
        <taxon>Insecta</taxon>
        <taxon>Pterygota</taxon>
        <taxon>Neoptera</taxon>
        <taxon>Endopterygota</taxon>
        <taxon>Coleoptera</taxon>
        <taxon>Polyphaga</taxon>
        <taxon>Cucujiformia</taxon>
        <taxon>Nitidulidae</taxon>
        <taxon>Meligethinae</taxon>
        <taxon>Brassicogethes</taxon>
    </lineage>
</organism>
<dbReference type="OrthoDB" id="6378339at2759"/>
<feature type="compositionally biased region" description="Basic and acidic residues" evidence="2">
    <location>
        <begin position="1059"/>
        <end position="1068"/>
    </location>
</feature>
<feature type="region of interest" description="Disordered" evidence="2">
    <location>
        <begin position="1030"/>
        <end position="1102"/>
    </location>
</feature>
<feature type="compositionally biased region" description="Low complexity" evidence="2">
    <location>
        <begin position="1082"/>
        <end position="1092"/>
    </location>
</feature>
<evidence type="ECO:0000256" key="1">
    <source>
        <dbReference type="SAM" id="Coils"/>
    </source>
</evidence>
<gene>
    <name evidence="4" type="ORF">MELIAE_LOCUS3985</name>
</gene>
<feature type="region of interest" description="Disordered" evidence="2">
    <location>
        <begin position="244"/>
        <end position="444"/>
    </location>
</feature>
<feature type="region of interest" description="Disordered" evidence="2">
    <location>
        <begin position="491"/>
        <end position="521"/>
    </location>
</feature>
<feature type="compositionally biased region" description="Low complexity" evidence="2">
    <location>
        <begin position="414"/>
        <end position="423"/>
    </location>
</feature>
<feature type="compositionally biased region" description="Basic and acidic residues" evidence="2">
    <location>
        <begin position="246"/>
        <end position="259"/>
    </location>
</feature>
<sequence length="1102" mass="125641">MWIKTSLILSCLVTVSLAVDEHRPKKREDRGKRQLEYSISHHYQGPHGFRSERRISGIPFTYLNPPNLSGPSRYTTINKDDLASENNHIHEHYGHPPPPPNYEHPPQHYKINLPKIIERPIFIKEPEPIIEIIIKESNITLPPPPTTPAPKKKKEEVQVFYVKYKKNPNGYGKDSVIYDKPVPAISPKIPDEEEHEEEHPGYPAAHETHETETLPPPPSTTLRTLIKPDSEIYHSESGIKVTFGKEGWDHSKRSNKPEELNQQERSSSADQPHSVQFPQARQLSNFPTYQKRAPSFAPTFDSNKGFRSDRPPQGYRPFNAPPPPSFKQPQPQFNRPPPQFSSSQFKYQNPPYVKPPTQGSFSTPPFLRQVAPQLSFPPNNAPFPPFSRSPSNPPQRQPVPYKPFEQPIPQQQKNFPSQNHNFNNPPPQFRQPPPSFRQPAQTQPQNIQFRPETHFPAQQHPPLPQQNNVFNPQQVQEHKIQQQILEETKNRRPVEQNHQIQQQQHQIQQQNHQVQQHHQIQQQQLQQNQQILQQHQLQLQQKQNEHSQNFEQAKNLVPPGGELIHSLPKYEQHYSIIEPNKPQQIPSFQETQQSNLNIQQQQDHSQQQSSFNSQQSNFNRQPQQSFTQQQDHFELQSREQQPQHQHQPQPQPQLQPQPQPQYEEDKQNSQNLQQTFYQQLLQQQYQPKHSFTTPRSTTVYRTTTSSPRFVYQTTTSPKPSTTTTEEPSTQSTTTKDPRILEAQLPDEVPEDLRAQLLSSGILNNADISILDYDKVGDIPLSALPPDQLANFYNAGGGSQIGAESQRVESVVKPYDDLDSAGSEFQTVKVKAPVSMKVVHYNPETGDGQKVQNKYLKQGAKRVDPVVLNDSTYNRYLPLKVNGTQFPIPDVPELKGKKISSVVVLAPVAYDFSSKRKTRKIENAEELALVQDDSLKVLLNNPTSENFRKFFENESKTRADKQSVILLVTRGAEGKEIFMYDVPSKSVSKLSGELSSAFVDAAEANAEKDEVEAEKAAASNIVETRIPYEGQIDRNDSFEESDLDGAGSEGIGSNIPIIDPMKDDLEPKPSEQLSSFVDFSGKSLSSEDMSVSSEQKPYNGLRL</sequence>
<feature type="chain" id="PRO_5040364147" evidence="3">
    <location>
        <begin position="19"/>
        <end position="1102"/>
    </location>
</feature>
<feature type="signal peptide" evidence="3">
    <location>
        <begin position="1"/>
        <end position="18"/>
    </location>
</feature>
<name>A0A9P0AZK1_BRAAE</name>
<feature type="coiled-coil region" evidence="1">
    <location>
        <begin position="993"/>
        <end position="1020"/>
    </location>
</feature>
<protein>
    <submittedName>
        <fullName evidence="4">Uncharacterized protein</fullName>
    </submittedName>
</protein>
<feature type="compositionally biased region" description="Low complexity" evidence="2">
    <location>
        <begin position="683"/>
        <end position="734"/>
    </location>
</feature>
<evidence type="ECO:0000313" key="5">
    <source>
        <dbReference type="Proteomes" id="UP001154078"/>
    </source>
</evidence>
<feature type="compositionally biased region" description="Pro residues" evidence="2">
    <location>
        <begin position="379"/>
        <end position="401"/>
    </location>
</feature>
<feature type="region of interest" description="Disordered" evidence="2">
    <location>
        <begin position="593"/>
        <end position="669"/>
    </location>
</feature>
<evidence type="ECO:0000256" key="3">
    <source>
        <dbReference type="SAM" id="SignalP"/>
    </source>
</evidence>
<feature type="compositionally biased region" description="Polar residues" evidence="2">
    <location>
        <begin position="263"/>
        <end position="288"/>
    </location>
</feature>
<feature type="region of interest" description="Disordered" evidence="2">
    <location>
        <begin position="174"/>
        <end position="224"/>
    </location>
</feature>
<dbReference type="AlphaFoldDB" id="A0A9P0AZK1"/>
<feature type="compositionally biased region" description="Pro residues" evidence="2">
    <location>
        <begin position="649"/>
        <end position="659"/>
    </location>
</feature>
<evidence type="ECO:0000256" key="2">
    <source>
        <dbReference type="SAM" id="MobiDB-lite"/>
    </source>
</evidence>
<evidence type="ECO:0000313" key="4">
    <source>
        <dbReference type="EMBL" id="CAH0551351.1"/>
    </source>
</evidence>
<accession>A0A9P0AZK1</accession>
<feature type="compositionally biased region" description="Low complexity" evidence="2">
    <location>
        <begin position="593"/>
        <end position="626"/>
    </location>
</feature>
<keyword evidence="5" id="KW-1185">Reference proteome</keyword>
<feature type="compositionally biased region" description="Pro residues" evidence="2">
    <location>
        <begin position="424"/>
        <end position="436"/>
    </location>
</feature>
<keyword evidence="3" id="KW-0732">Signal</keyword>
<reference evidence="4" key="1">
    <citation type="submission" date="2021-12" db="EMBL/GenBank/DDBJ databases">
        <authorList>
            <person name="King R."/>
        </authorList>
    </citation>
    <scope>NUCLEOTIDE SEQUENCE</scope>
</reference>
<dbReference type="EMBL" id="OV121133">
    <property type="protein sequence ID" value="CAH0551351.1"/>
    <property type="molecule type" value="Genomic_DNA"/>
</dbReference>